<organism evidence="3 4">
    <name type="scientific">Cylicocyclus nassatus</name>
    <name type="common">Nematode worm</name>
    <dbReference type="NCBI Taxonomy" id="53992"/>
    <lineage>
        <taxon>Eukaryota</taxon>
        <taxon>Metazoa</taxon>
        <taxon>Ecdysozoa</taxon>
        <taxon>Nematoda</taxon>
        <taxon>Chromadorea</taxon>
        <taxon>Rhabditida</taxon>
        <taxon>Rhabditina</taxon>
        <taxon>Rhabditomorpha</taxon>
        <taxon>Strongyloidea</taxon>
        <taxon>Strongylidae</taxon>
        <taxon>Cylicocyclus</taxon>
    </lineage>
</organism>
<dbReference type="Proteomes" id="UP001176961">
    <property type="component" value="Unassembled WGS sequence"/>
</dbReference>
<comment type="caution">
    <text evidence="3">The sequence shown here is derived from an EMBL/GenBank/DDBJ whole genome shotgun (WGS) entry which is preliminary data.</text>
</comment>
<proteinExistence type="predicted"/>
<feature type="domain" description="Protein kinase" evidence="2">
    <location>
        <begin position="59"/>
        <end position="328"/>
    </location>
</feature>
<evidence type="ECO:0000259" key="2">
    <source>
        <dbReference type="PROSITE" id="PS50011"/>
    </source>
</evidence>
<dbReference type="SUPFAM" id="SSF56112">
    <property type="entry name" value="Protein kinase-like (PK-like)"/>
    <property type="match status" value="1"/>
</dbReference>
<dbReference type="SMART" id="SM00220">
    <property type="entry name" value="S_TKc"/>
    <property type="match status" value="1"/>
</dbReference>
<keyword evidence="1" id="KW-0547">Nucleotide-binding</keyword>
<dbReference type="InterPro" id="IPR017441">
    <property type="entry name" value="Protein_kinase_ATP_BS"/>
</dbReference>
<protein>
    <recommendedName>
        <fullName evidence="2">Protein kinase domain-containing protein</fullName>
    </recommendedName>
</protein>
<dbReference type="Pfam" id="PF00069">
    <property type="entry name" value="Pkinase"/>
    <property type="match status" value="1"/>
</dbReference>
<accession>A0AA36GK51</accession>
<gene>
    <name evidence="3" type="ORF">CYNAS_LOCUS2588</name>
</gene>
<dbReference type="AlphaFoldDB" id="A0AA36GK51"/>
<dbReference type="PROSITE" id="PS00107">
    <property type="entry name" value="PROTEIN_KINASE_ATP"/>
    <property type="match status" value="1"/>
</dbReference>
<keyword evidence="4" id="KW-1185">Reference proteome</keyword>
<dbReference type="EMBL" id="CATQJL010000001">
    <property type="protein sequence ID" value="CAJ0590605.1"/>
    <property type="molecule type" value="Genomic_DNA"/>
</dbReference>
<dbReference type="InterPro" id="IPR011009">
    <property type="entry name" value="Kinase-like_dom_sf"/>
</dbReference>
<evidence type="ECO:0000256" key="1">
    <source>
        <dbReference type="PROSITE-ProRule" id="PRU10141"/>
    </source>
</evidence>
<dbReference type="InterPro" id="IPR050235">
    <property type="entry name" value="CK1_Ser-Thr_kinase"/>
</dbReference>
<evidence type="ECO:0000313" key="3">
    <source>
        <dbReference type="EMBL" id="CAJ0590605.1"/>
    </source>
</evidence>
<sequence length="399" mass="45276">MLLKYHSLSLSQDLGFYKLSRCAASRSFLVFNLRARMSSSGAEVIAARLPKGKIIGRRWKILKVLGRGSFGAVYKVEDVNTNELAALKAESGDSNVLKLEAYILKRLANFPVFVEILQSGKKEFYSYVVMTLLGPSLEALIGSVGKVCTVSTQVRVGINALYAVKALHDMGFIHRDLKPANMALGAGDSDRSRLIHLFDFGLAREYVVRGENGRAKLRRPRPVVRFRGTMRYCSVNTQERGEQGRMDDLWSLLYILVEMRGQLPWAFATDPQEILHFKKNTPAEFLLENCPVQFINFHKHIDTLNYYCRPNYTLLFTLLENIRTAGFIRYSDPYDWEFEKLLSRRMRSSSEKNALPIGRTNATQSSISLPHARKAHCRKIASDDSPFPARYFATNPLGF</sequence>
<reference evidence="3" key="1">
    <citation type="submission" date="2023-07" db="EMBL/GenBank/DDBJ databases">
        <authorList>
            <consortium name="CYATHOMIX"/>
        </authorList>
    </citation>
    <scope>NUCLEOTIDE SEQUENCE</scope>
    <source>
        <strain evidence="3">N/A</strain>
    </source>
</reference>
<dbReference type="InterPro" id="IPR000719">
    <property type="entry name" value="Prot_kinase_dom"/>
</dbReference>
<keyword evidence="1" id="KW-0067">ATP-binding</keyword>
<dbReference type="GO" id="GO:0005524">
    <property type="term" value="F:ATP binding"/>
    <property type="evidence" value="ECO:0007669"/>
    <property type="project" value="UniProtKB-UniRule"/>
</dbReference>
<dbReference type="Gene3D" id="1.10.510.10">
    <property type="entry name" value="Transferase(Phosphotransferase) domain 1"/>
    <property type="match status" value="1"/>
</dbReference>
<evidence type="ECO:0000313" key="4">
    <source>
        <dbReference type="Proteomes" id="UP001176961"/>
    </source>
</evidence>
<dbReference type="PROSITE" id="PS50011">
    <property type="entry name" value="PROTEIN_KINASE_DOM"/>
    <property type="match status" value="1"/>
</dbReference>
<dbReference type="GO" id="GO:0004672">
    <property type="term" value="F:protein kinase activity"/>
    <property type="evidence" value="ECO:0007669"/>
    <property type="project" value="InterPro"/>
</dbReference>
<dbReference type="PANTHER" id="PTHR11909">
    <property type="entry name" value="CASEIN KINASE-RELATED"/>
    <property type="match status" value="1"/>
</dbReference>
<feature type="binding site" evidence="1">
    <location>
        <position position="88"/>
    </location>
    <ligand>
        <name>ATP</name>
        <dbReference type="ChEBI" id="CHEBI:30616"/>
    </ligand>
</feature>
<name>A0AA36GK51_CYLNA</name>